<dbReference type="PROSITE" id="PS01124">
    <property type="entry name" value="HTH_ARAC_FAMILY_2"/>
    <property type="match status" value="1"/>
</dbReference>
<dbReference type="KEGG" id="pacp:FAZ97_30235"/>
<evidence type="ECO:0000256" key="3">
    <source>
        <dbReference type="ARBA" id="ARBA00023163"/>
    </source>
</evidence>
<dbReference type="OrthoDB" id="9789899at2"/>
<dbReference type="EMBL" id="CP046911">
    <property type="protein sequence ID" value="QGZ59209.1"/>
    <property type="molecule type" value="Genomic_DNA"/>
</dbReference>
<dbReference type="Proteomes" id="UP000434209">
    <property type="component" value="Chromosome 3"/>
</dbReference>
<dbReference type="InterPro" id="IPR050204">
    <property type="entry name" value="AraC_XylS_family_regulators"/>
</dbReference>
<feature type="domain" description="HTH araC/xylS-type" evidence="4">
    <location>
        <begin position="199"/>
        <end position="297"/>
    </location>
</feature>
<organism evidence="5 6">
    <name type="scientific">Paraburkholderia acidiphila</name>
    <dbReference type="NCBI Taxonomy" id="2571747"/>
    <lineage>
        <taxon>Bacteria</taxon>
        <taxon>Pseudomonadati</taxon>
        <taxon>Pseudomonadota</taxon>
        <taxon>Betaproteobacteria</taxon>
        <taxon>Burkholderiales</taxon>
        <taxon>Burkholderiaceae</taxon>
        <taxon>Paraburkholderia</taxon>
    </lineage>
</organism>
<reference evidence="5 6" key="1">
    <citation type="submission" date="2019-12" db="EMBL/GenBank/DDBJ databases">
        <title>Paraburkholderia acidiphila 7Q-K02 sp. nov and Paraburkholderia acidisoli DHF22 sp. nov., two strains isolated from forest soil.</title>
        <authorList>
            <person name="Gao Z."/>
            <person name="Qiu L."/>
        </authorList>
    </citation>
    <scope>NUCLEOTIDE SEQUENCE [LARGE SCALE GENOMIC DNA]</scope>
    <source>
        <strain evidence="5 6">7Q-K02</strain>
    </source>
</reference>
<dbReference type="PROSITE" id="PS00041">
    <property type="entry name" value="HTH_ARAC_FAMILY_1"/>
    <property type="match status" value="1"/>
</dbReference>
<name>A0A7Z2GD93_9BURK</name>
<dbReference type="Gene3D" id="1.10.10.60">
    <property type="entry name" value="Homeodomain-like"/>
    <property type="match status" value="2"/>
</dbReference>
<dbReference type="PANTHER" id="PTHR46796">
    <property type="entry name" value="HTH-TYPE TRANSCRIPTIONAL ACTIVATOR RHAS-RELATED"/>
    <property type="match status" value="1"/>
</dbReference>
<dbReference type="RefSeq" id="WP_158762392.1">
    <property type="nucleotide sequence ID" value="NZ_CP046911.1"/>
</dbReference>
<proteinExistence type="predicted"/>
<keyword evidence="1" id="KW-0805">Transcription regulation</keyword>
<gene>
    <name evidence="5" type="ORF">FAZ97_30235</name>
</gene>
<dbReference type="InterPro" id="IPR009057">
    <property type="entry name" value="Homeodomain-like_sf"/>
</dbReference>
<dbReference type="SUPFAM" id="SSF51182">
    <property type="entry name" value="RmlC-like cupins"/>
    <property type="match status" value="1"/>
</dbReference>
<dbReference type="SMART" id="SM00342">
    <property type="entry name" value="HTH_ARAC"/>
    <property type="match status" value="1"/>
</dbReference>
<dbReference type="InterPro" id="IPR018062">
    <property type="entry name" value="HTH_AraC-typ_CS"/>
</dbReference>
<evidence type="ECO:0000313" key="6">
    <source>
        <dbReference type="Proteomes" id="UP000434209"/>
    </source>
</evidence>
<dbReference type="Pfam" id="PF12833">
    <property type="entry name" value="HTH_18"/>
    <property type="match status" value="1"/>
</dbReference>
<protein>
    <submittedName>
        <fullName evidence="5">Helix-turn-helix domain-containing protein</fullName>
    </submittedName>
</protein>
<dbReference type="SUPFAM" id="SSF46689">
    <property type="entry name" value="Homeodomain-like"/>
    <property type="match status" value="2"/>
</dbReference>
<keyword evidence="6" id="KW-1185">Reference proteome</keyword>
<accession>A0A7Z2GD93</accession>
<evidence type="ECO:0000256" key="1">
    <source>
        <dbReference type="ARBA" id="ARBA00023015"/>
    </source>
</evidence>
<dbReference type="AlphaFoldDB" id="A0A7Z2GD93"/>
<dbReference type="Pfam" id="PF12852">
    <property type="entry name" value="Cupin_6"/>
    <property type="match status" value="1"/>
</dbReference>
<evidence type="ECO:0000256" key="2">
    <source>
        <dbReference type="ARBA" id="ARBA00023125"/>
    </source>
</evidence>
<dbReference type="PANTHER" id="PTHR46796:SF7">
    <property type="entry name" value="ARAC FAMILY TRANSCRIPTIONAL REGULATOR"/>
    <property type="match status" value="1"/>
</dbReference>
<dbReference type="GO" id="GO:0003700">
    <property type="term" value="F:DNA-binding transcription factor activity"/>
    <property type="evidence" value="ECO:0007669"/>
    <property type="project" value="InterPro"/>
</dbReference>
<dbReference type="InterPro" id="IPR011051">
    <property type="entry name" value="RmlC_Cupin_sf"/>
</dbReference>
<sequence>MIDPLAEVVALLQPGASFSKRVSGAGAWRIRRTDAGQPFYCAILEGSCRLEVDGQAPVTLEPDDFILIPEAHGFTMSSLDPATTPTTDTTPVAQLSGEYRLGDPSGPANVQMLVGYCVFGSPDAALLVSLLPQLIHVRGEKRLATLVQLVRDESRAQRPAREVILARLLEVLLIEALRSTGDASATPGLLRGLGDPRLAPALRRMHESPTLPWTVAQLAKEAALSRSAFFERFRRAVGVTPMEYLLGWRMALARTLLRGQTQGVAEVALSVGYSSASTFSVAFTRHVGVPPAQYAREQAAEFRPAL</sequence>
<keyword evidence="3" id="KW-0804">Transcription</keyword>
<evidence type="ECO:0000313" key="5">
    <source>
        <dbReference type="EMBL" id="QGZ59209.1"/>
    </source>
</evidence>
<dbReference type="PRINTS" id="PR00032">
    <property type="entry name" value="HTHARAC"/>
</dbReference>
<dbReference type="GO" id="GO:0043565">
    <property type="term" value="F:sequence-specific DNA binding"/>
    <property type="evidence" value="ECO:0007669"/>
    <property type="project" value="InterPro"/>
</dbReference>
<dbReference type="InterPro" id="IPR018060">
    <property type="entry name" value="HTH_AraC"/>
</dbReference>
<dbReference type="InterPro" id="IPR032783">
    <property type="entry name" value="AraC_lig"/>
</dbReference>
<dbReference type="InterPro" id="IPR020449">
    <property type="entry name" value="Tscrpt_reg_AraC-type_HTH"/>
</dbReference>
<evidence type="ECO:0000259" key="4">
    <source>
        <dbReference type="PROSITE" id="PS01124"/>
    </source>
</evidence>
<keyword evidence="2" id="KW-0238">DNA-binding</keyword>